<dbReference type="GO" id="GO:0015949">
    <property type="term" value="P:nucleobase-containing small molecule interconversion"/>
    <property type="evidence" value="ECO:0007669"/>
    <property type="project" value="TreeGrafter"/>
</dbReference>
<dbReference type="Proteomes" id="UP000824238">
    <property type="component" value="Unassembled WGS sequence"/>
</dbReference>
<dbReference type="NCBIfam" id="TIGR00017">
    <property type="entry name" value="cmk"/>
    <property type="match status" value="1"/>
</dbReference>
<comment type="catalytic activity">
    <reaction evidence="7 8">
        <text>CMP + ATP = CDP + ADP</text>
        <dbReference type="Rhea" id="RHEA:11600"/>
        <dbReference type="ChEBI" id="CHEBI:30616"/>
        <dbReference type="ChEBI" id="CHEBI:58069"/>
        <dbReference type="ChEBI" id="CHEBI:60377"/>
        <dbReference type="ChEBI" id="CHEBI:456216"/>
        <dbReference type="EC" id="2.7.4.25"/>
    </reaction>
</comment>
<dbReference type="Gene3D" id="3.40.50.300">
    <property type="entry name" value="P-loop containing nucleotide triphosphate hydrolases"/>
    <property type="match status" value="1"/>
</dbReference>
<dbReference type="InterPro" id="IPR003136">
    <property type="entry name" value="Cytidylate_kin"/>
</dbReference>
<evidence type="ECO:0000313" key="10">
    <source>
        <dbReference type="EMBL" id="HIR54476.1"/>
    </source>
</evidence>
<keyword evidence="4 8" id="KW-0418">Kinase</keyword>
<dbReference type="InterPro" id="IPR027417">
    <property type="entry name" value="P-loop_NTPase"/>
</dbReference>
<keyword evidence="2 8" id="KW-0808">Transferase</keyword>
<evidence type="ECO:0000256" key="6">
    <source>
        <dbReference type="ARBA" id="ARBA00047615"/>
    </source>
</evidence>
<dbReference type="EC" id="2.7.4.25" evidence="8"/>
<protein>
    <recommendedName>
        <fullName evidence="8">Cytidylate kinase</fullName>
        <shortName evidence="8">CK</shortName>
        <ecNumber evidence="8">2.7.4.25</ecNumber>
    </recommendedName>
    <alternativeName>
        <fullName evidence="8">Cytidine monophosphate kinase</fullName>
        <shortName evidence="8">CMP kinase</shortName>
    </alternativeName>
</protein>
<reference evidence="10" key="1">
    <citation type="submission" date="2020-10" db="EMBL/GenBank/DDBJ databases">
        <authorList>
            <person name="Gilroy R."/>
        </authorList>
    </citation>
    <scope>NUCLEOTIDE SEQUENCE</scope>
    <source>
        <strain evidence="10">ChiGjej3B3-7149</strain>
    </source>
</reference>
<evidence type="ECO:0000256" key="1">
    <source>
        <dbReference type="ARBA" id="ARBA00009427"/>
    </source>
</evidence>
<gene>
    <name evidence="8" type="primary">cmk</name>
    <name evidence="10" type="ORF">IAD36_02600</name>
</gene>
<evidence type="ECO:0000313" key="11">
    <source>
        <dbReference type="Proteomes" id="UP000824238"/>
    </source>
</evidence>
<accession>A0A9D1DKG4</accession>
<proteinExistence type="inferred from homology"/>
<comment type="caution">
    <text evidence="10">The sequence shown here is derived from an EMBL/GenBank/DDBJ whole genome shotgun (WGS) entry which is preliminary data.</text>
</comment>
<evidence type="ECO:0000256" key="8">
    <source>
        <dbReference type="HAMAP-Rule" id="MF_00238"/>
    </source>
</evidence>
<comment type="subcellular location">
    <subcellularLocation>
        <location evidence="8">Cytoplasm</location>
    </subcellularLocation>
</comment>
<dbReference type="PANTHER" id="PTHR21299:SF2">
    <property type="entry name" value="CYTIDYLATE KINASE"/>
    <property type="match status" value="1"/>
</dbReference>
<name>A0A9D1DKG4_9FIRM</name>
<organism evidence="10 11">
    <name type="scientific">Candidatus Scatomorpha intestinigallinarum</name>
    <dbReference type="NCBI Taxonomy" id="2840923"/>
    <lineage>
        <taxon>Bacteria</taxon>
        <taxon>Bacillati</taxon>
        <taxon>Bacillota</taxon>
        <taxon>Clostridia</taxon>
        <taxon>Eubacteriales</taxon>
        <taxon>Candidatus Scatomorpha</taxon>
    </lineage>
</organism>
<dbReference type="GO" id="GO:0006220">
    <property type="term" value="P:pyrimidine nucleotide metabolic process"/>
    <property type="evidence" value="ECO:0007669"/>
    <property type="project" value="UniProtKB-UniRule"/>
</dbReference>
<evidence type="ECO:0000256" key="2">
    <source>
        <dbReference type="ARBA" id="ARBA00022679"/>
    </source>
</evidence>
<feature type="domain" description="Cytidylate kinase" evidence="9">
    <location>
        <begin position="7"/>
        <end position="220"/>
    </location>
</feature>
<evidence type="ECO:0000256" key="4">
    <source>
        <dbReference type="ARBA" id="ARBA00022777"/>
    </source>
</evidence>
<dbReference type="HAMAP" id="MF_00238">
    <property type="entry name" value="Cytidyl_kinase_type1"/>
    <property type="match status" value="1"/>
</dbReference>
<dbReference type="InterPro" id="IPR011994">
    <property type="entry name" value="Cytidylate_kinase_dom"/>
</dbReference>
<feature type="binding site" evidence="8">
    <location>
        <begin position="11"/>
        <end position="19"/>
    </location>
    <ligand>
        <name>ATP</name>
        <dbReference type="ChEBI" id="CHEBI:30616"/>
    </ligand>
</feature>
<comment type="catalytic activity">
    <reaction evidence="6 8">
        <text>dCMP + ATP = dCDP + ADP</text>
        <dbReference type="Rhea" id="RHEA:25094"/>
        <dbReference type="ChEBI" id="CHEBI:30616"/>
        <dbReference type="ChEBI" id="CHEBI:57566"/>
        <dbReference type="ChEBI" id="CHEBI:58593"/>
        <dbReference type="ChEBI" id="CHEBI:456216"/>
        <dbReference type="EC" id="2.7.4.25"/>
    </reaction>
</comment>
<dbReference type="GO" id="GO:0036431">
    <property type="term" value="F:dCMP kinase activity"/>
    <property type="evidence" value="ECO:0007669"/>
    <property type="project" value="InterPro"/>
</dbReference>
<sequence length="229" mass="24643">MDKHISVAIDGPSGAGKSTLARAAAARFGFIYVDTGAIYRTVGLAAARAGLPLGAEEGVLALLPELDIRFGYAEDGAQHMYLNGEDVSGLIRTPEISMRASEVSAMPEVRAFLLEMQRGMARSHSVVMDGRDIGTVVLPDAELKVFLTASPERRAQRRCLELREKGEDVSYEQVLADIIKRDENDSSRAAAPLRRAEDAVELDTSELTLEESIAKICALIEGLIGGGKK</sequence>
<dbReference type="GO" id="GO:0005524">
    <property type="term" value="F:ATP binding"/>
    <property type="evidence" value="ECO:0007669"/>
    <property type="project" value="UniProtKB-UniRule"/>
</dbReference>
<keyword evidence="3 8" id="KW-0547">Nucleotide-binding</keyword>
<dbReference type="AlphaFoldDB" id="A0A9D1DKG4"/>
<dbReference type="CDD" id="cd02020">
    <property type="entry name" value="CMPK"/>
    <property type="match status" value="1"/>
</dbReference>
<comment type="similarity">
    <text evidence="1 8">Belongs to the cytidylate kinase family. Type 1 subfamily.</text>
</comment>
<evidence type="ECO:0000256" key="3">
    <source>
        <dbReference type="ARBA" id="ARBA00022741"/>
    </source>
</evidence>
<dbReference type="PANTHER" id="PTHR21299">
    <property type="entry name" value="CYTIDYLATE KINASE/PANTOATE-BETA-ALANINE LIGASE"/>
    <property type="match status" value="1"/>
</dbReference>
<keyword evidence="8" id="KW-0963">Cytoplasm</keyword>
<keyword evidence="5 8" id="KW-0067">ATP-binding</keyword>
<evidence type="ECO:0000256" key="7">
    <source>
        <dbReference type="ARBA" id="ARBA00048478"/>
    </source>
</evidence>
<reference evidence="10" key="2">
    <citation type="journal article" date="2021" name="PeerJ">
        <title>Extensive microbial diversity within the chicken gut microbiome revealed by metagenomics and culture.</title>
        <authorList>
            <person name="Gilroy R."/>
            <person name="Ravi A."/>
            <person name="Getino M."/>
            <person name="Pursley I."/>
            <person name="Horton D.L."/>
            <person name="Alikhan N.F."/>
            <person name="Baker D."/>
            <person name="Gharbi K."/>
            <person name="Hall N."/>
            <person name="Watson M."/>
            <person name="Adriaenssens E.M."/>
            <person name="Foster-Nyarko E."/>
            <person name="Jarju S."/>
            <person name="Secka A."/>
            <person name="Antonio M."/>
            <person name="Oren A."/>
            <person name="Chaudhuri R.R."/>
            <person name="La Ragione R."/>
            <person name="Hildebrand F."/>
            <person name="Pallen M.J."/>
        </authorList>
    </citation>
    <scope>NUCLEOTIDE SEQUENCE</scope>
    <source>
        <strain evidence="10">ChiGjej3B3-7149</strain>
    </source>
</reference>
<evidence type="ECO:0000256" key="5">
    <source>
        <dbReference type="ARBA" id="ARBA00022840"/>
    </source>
</evidence>
<dbReference type="SUPFAM" id="SSF52540">
    <property type="entry name" value="P-loop containing nucleoside triphosphate hydrolases"/>
    <property type="match status" value="1"/>
</dbReference>
<dbReference type="EMBL" id="DVHH01000068">
    <property type="protein sequence ID" value="HIR54476.1"/>
    <property type="molecule type" value="Genomic_DNA"/>
</dbReference>
<dbReference type="Pfam" id="PF02224">
    <property type="entry name" value="Cytidylate_kin"/>
    <property type="match status" value="1"/>
</dbReference>
<dbReference type="GO" id="GO:0005829">
    <property type="term" value="C:cytosol"/>
    <property type="evidence" value="ECO:0007669"/>
    <property type="project" value="TreeGrafter"/>
</dbReference>
<evidence type="ECO:0000259" key="9">
    <source>
        <dbReference type="Pfam" id="PF02224"/>
    </source>
</evidence>